<evidence type="ECO:0000313" key="1">
    <source>
        <dbReference type="EMBL" id="QBK84572.1"/>
    </source>
</evidence>
<name>A0A481YP40_9VIRU</name>
<organism evidence="1">
    <name type="scientific">Pithovirus LCDPAC01</name>
    <dbReference type="NCBI Taxonomy" id="2506600"/>
    <lineage>
        <taxon>Viruses</taxon>
        <taxon>Pithoviruses</taxon>
    </lineage>
</organism>
<sequence>MKYLDVITVMWNHGMKFANKETTKLDVKHAMKKNDSKAVETIIT</sequence>
<dbReference type="EMBL" id="MK500279">
    <property type="protein sequence ID" value="QBK84572.1"/>
    <property type="molecule type" value="Genomic_DNA"/>
</dbReference>
<protein>
    <submittedName>
        <fullName evidence="1">Uncharacterized protein</fullName>
    </submittedName>
</protein>
<accession>A0A481YP40</accession>
<proteinExistence type="predicted"/>
<reference evidence="1" key="1">
    <citation type="journal article" date="2019" name="MBio">
        <title>Virus Genomes from Deep Sea Sediments Expand the Ocean Megavirome and Support Independent Origins of Viral Gigantism.</title>
        <authorList>
            <person name="Backstrom D."/>
            <person name="Yutin N."/>
            <person name="Jorgensen S.L."/>
            <person name="Dharamshi J."/>
            <person name="Homa F."/>
            <person name="Zaremba-Niedwiedzka K."/>
            <person name="Spang A."/>
            <person name="Wolf Y.I."/>
            <person name="Koonin E.V."/>
            <person name="Ettema T.J."/>
        </authorList>
    </citation>
    <scope>NUCLEOTIDE SEQUENCE</scope>
</reference>
<gene>
    <name evidence="1" type="ORF">LCDPAC01_00530</name>
</gene>